<reference evidence="3" key="1">
    <citation type="journal article" date="2011" name="Nature">
        <title>Genome sequence and analysis of the tuber crop potato.</title>
        <authorList>
            <consortium name="The Potato Genome Sequencing Consortium"/>
        </authorList>
    </citation>
    <scope>NUCLEOTIDE SEQUENCE [LARGE SCALE GENOMIC DNA]</scope>
    <source>
        <strain evidence="3">cv. DM1-3 516 R44</strain>
    </source>
</reference>
<feature type="region of interest" description="Disordered" evidence="1">
    <location>
        <begin position="1"/>
        <end position="62"/>
    </location>
</feature>
<dbReference type="HOGENOM" id="CLU_1985562_0_0_1"/>
<dbReference type="InParanoid" id="M1DRP5"/>
<evidence type="ECO:0000313" key="2">
    <source>
        <dbReference type="EnsemblPlants" id="PGSC0003DMT400093316"/>
    </source>
</evidence>
<organism evidence="2 3">
    <name type="scientific">Solanum tuberosum</name>
    <name type="common">Potato</name>
    <dbReference type="NCBI Taxonomy" id="4113"/>
    <lineage>
        <taxon>Eukaryota</taxon>
        <taxon>Viridiplantae</taxon>
        <taxon>Streptophyta</taxon>
        <taxon>Embryophyta</taxon>
        <taxon>Tracheophyta</taxon>
        <taxon>Spermatophyta</taxon>
        <taxon>Magnoliopsida</taxon>
        <taxon>eudicotyledons</taxon>
        <taxon>Gunneridae</taxon>
        <taxon>Pentapetalae</taxon>
        <taxon>asterids</taxon>
        <taxon>lamiids</taxon>
        <taxon>Solanales</taxon>
        <taxon>Solanaceae</taxon>
        <taxon>Solanoideae</taxon>
        <taxon>Solaneae</taxon>
        <taxon>Solanum</taxon>
    </lineage>
</organism>
<protein>
    <submittedName>
        <fullName evidence="2">Uncharacterized protein</fullName>
    </submittedName>
</protein>
<sequence length="126" mass="14105">MKSNFRNHGQRDAYGNNTRFKGYSDSQNNNNGNGHRFNNFNHNQPADSGFKSYANHDTADRQNIKLTEKEYNHVRNLRHNNTSCAGAGNNNDCKPSASSCSGSLGDMVLLRGAIQRFVECSFFPLT</sequence>
<keyword evidence="3" id="KW-1185">Reference proteome</keyword>
<evidence type="ECO:0000313" key="3">
    <source>
        <dbReference type="Proteomes" id="UP000011115"/>
    </source>
</evidence>
<feature type="compositionally biased region" description="Polar residues" evidence="1">
    <location>
        <begin position="15"/>
        <end position="27"/>
    </location>
</feature>
<dbReference type="Gramene" id="PGSC0003DMT400093316">
    <property type="protein sequence ID" value="PGSC0003DMT400093316"/>
    <property type="gene ID" value="PGSC0003DMG400042887"/>
</dbReference>
<reference evidence="2" key="2">
    <citation type="submission" date="2015-06" db="UniProtKB">
        <authorList>
            <consortium name="EnsemblPlants"/>
        </authorList>
    </citation>
    <scope>IDENTIFICATION</scope>
    <source>
        <strain evidence="2">DM1-3 516 R44</strain>
    </source>
</reference>
<dbReference type="EnsemblPlants" id="PGSC0003DMT400093316">
    <property type="protein sequence ID" value="PGSC0003DMT400093316"/>
    <property type="gene ID" value="PGSC0003DMG400042887"/>
</dbReference>
<name>M1DRP5_SOLTU</name>
<dbReference type="Proteomes" id="UP000011115">
    <property type="component" value="Unassembled WGS sequence"/>
</dbReference>
<dbReference type="AlphaFoldDB" id="M1DRP5"/>
<accession>M1DRP5</accession>
<evidence type="ECO:0000256" key="1">
    <source>
        <dbReference type="SAM" id="MobiDB-lite"/>
    </source>
</evidence>
<dbReference type="PaxDb" id="4113-PGSC0003DMT400093316"/>
<proteinExistence type="predicted"/>
<feature type="compositionally biased region" description="Low complexity" evidence="1">
    <location>
        <begin position="28"/>
        <end position="43"/>
    </location>
</feature>